<reference evidence="5 7" key="2">
    <citation type="submission" date="2018-07" db="EMBL/GenBank/DDBJ databases">
        <title>Draft Genome Assemblies for Five Robust Yarrowia lipolytica Strains Exhibiting High Lipid Production and Pentose Sugar Utilization and Sugar Alcohol Secretion from Undetoxified Lignocellulosic Biomass Hydrolysates.</title>
        <authorList>
            <consortium name="DOE Joint Genome Institute"/>
            <person name="Walker C."/>
            <person name="Ryu S."/>
            <person name="Na H."/>
            <person name="Zane M."/>
            <person name="LaButti K."/>
            <person name="Lipzen A."/>
            <person name="Haridas S."/>
            <person name="Barry K."/>
            <person name="Grigoriev I.V."/>
            <person name="Quarterman J."/>
            <person name="Slininger P."/>
            <person name="Dien B."/>
            <person name="Trinh C.T."/>
        </authorList>
    </citation>
    <scope>NUCLEOTIDE SEQUENCE [LARGE SCALE GENOMIC DNA]</scope>
    <source>
        <strain evidence="5 7">YB392</strain>
    </source>
</reference>
<dbReference type="CDD" id="cd00842">
    <property type="entry name" value="MPP_ASMase"/>
    <property type="match status" value="1"/>
</dbReference>
<dbReference type="AlphaFoldDB" id="A0A1D8N4P9"/>
<reference evidence="4 6" key="1">
    <citation type="journal article" date="2016" name="PLoS ONE">
        <title>Sequence Assembly of Yarrowia lipolytica Strain W29/CLIB89 Shows Transposable Element Diversity.</title>
        <authorList>
            <person name="Magnan C."/>
            <person name="Yu J."/>
            <person name="Chang I."/>
            <person name="Jahn E."/>
            <person name="Kanomata Y."/>
            <person name="Wu J."/>
            <person name="Zeller M."/>
            <person name="Oakes M."/>
            <person name="Baldi P."/>
            <person name="Sandmeyer S."/>
        </authorList>
    </citation>
    <scope>NUCLEOTIDE SEQUENCE [LARGE SCALE GENOMIC DNA]</scope>
    <source>
        <strain evidence="4">CLIB89</strain>
        <strain evidence="6">CLIB89(W29)</strain>
    </source>
</reference>
<dbReference type="InterPro" id="IPR041805">
    <property type="entry name" value="ASMase/PPN1_MPP"/>
</dbReference>
<dbReference type="VEuPathDB" id="FungiDB:YALI0_A13563g"/>
<sequence>MVNLLEISTGLLAAAGLAKRADNSSSHHIEVPNLGNDALLEWGFTEAQKIFNTSASNCTKCQQGINLGKYITLKAPTVTPNLLVKLCNFYKWQDDCDTWQGTDITKGNPGKHLSQVFTLMDAFGLDGQNLCYWHADNTCDAAPVPAPDLSSWWPEKPTNPPKIESSYNETFNVVHLSDFHLDLRYLPGQEAWCDAYMCCTVESKNKKAIRAGLNHTVQPAQKLGSYHCDAPDTLVEDSMKSVGALAHARDFEFGIFTGDMVSHDLQDWLSFAHTYQSEEEVYYLMKKYLGDIPMYPTFGNHDSYPYSQLAQNSSGFAGDFSWNAELSAKLWKDFGWINETTEAQAEHTYGSFAVTTKRGLRVISIDSNFWYGDNYYNFWNISQPDLSGTFKWLVGELLQCERQGQKAWIMAHVPSQEMAAVPWTTEVFRQVIRRFSPHVIAANFFGHTHADQFNVFYEENNKWTEDSAISVGWITQSVTPIDTYNPAWRYYEVDTKTFEIMNSKNYYSPLNETYEYNINKYKNETLGNFTYKVYEPQTPKQMTWIWEYSARDAYDPNNTWPDNAPLNATFWHRAAKGIIENPAQNQLYYDHYYRKSPYTQKGCGKQCLQETYCSFVGGSQGERSDCLKLETLPTL</sequence>
<dbReference type="GO" id="GO:0008081">
    <property type="term" value="F:phosphoric diester hydrolase activity"/>
    <property type="evidence" value="ECO:0007669"/>
    <property type="project" value="TreeGrafter"/>
</dbReference>
<evidence type="ECO:0000256" key="1">
    <source>
        <dbReference type="ARBA" id="ARBA00022801"/>
    </source>
</evidence>
<keyword evidence="2" id="KW-0325">Glycoprotein</keyword>
<dbReference type="GeneID" id="2906207"/>
<evidence type="ECO:0000313" key="7">
    <source>
        <dbReference type="Proteomes" id="UP000256601"/>
    </source>
</evidence>
<dbReference type="EMBL" id="CP017553">
    <property type="protein sequence ID" value="AOW00606.1"/>
    <property type="molecule type" value="Genomic_DNA"/>
</dbReference>
<dbReference type="Pfam" id="PF00149">
    <property type="entry name" value="Metallophos"/>
    <property type="match status" value="1"/>
</dbReference>
<protein>
    <submittedName>
        <fullName evidence="5">Metallo-dependent phosphatase-like protein</fullName>
    </submittedName>
</protein>
<evidence type="ECO:0000313" key="6">
    <source>
        <dbReference type="Proteomes" id="UP000182444"/>
    </source>
</evidence>
<dbReference type="InterPro" id="IPR029052">
    <property type="entry name" value="Metallo-depent_PP-like"/>
</dbReference>
<evidence type="ECO:0000256" key="2">
    <source>
        <dbReference type="ARBA" id="ARBA00023180"/>
    </source>
</evidence>
<evidence type="ECO:0000313" key="5">
    <source>
        <dbReference type="EMBL" id="RDW23497.1"/>
    </source>
</evidence>
<keyword evidence="1" id="KW-0378">Hydrolase</keyword>
<accession>A0A1D8N4P9</accession>
<dbReference type="SUPFAM" id="SSF56300">
    <property type="entry name" value="Metallo-dependent phosphatases"/>
    <property type="match status" value="1"/>
</dbReference>
<name>A0A1D8N4P9_YARLL</name>
<dbReference type="Proteomes" id="UP000182444">
    <property type="component" value="Chromosome 1A"/>
</dbReference>
<dbReference type="PANTHER" id="PTHR10340">
    <property type="entry name" value="SPHINGOMYELIN PHOSPHODIESTERASE"/>
    <property type="match status" value="1"/>
</dbReference>
<feature type="domain" description="Calcineurin-like phosphoesterase" evidence="3">
    <location>
        <begin position="172"/>
        <end position="450"/>
    </location>
</feature>
<dbReference type="FunFam" id="3.60.21.10:FF:000106">
    <property type="entry name" value="Sphingomyelin phosphodiesterase"/>
    <property type="match status" value="1"/>
</dbReference>
<dbReference type="KEGG" id="yli:2906207"/>
<evidence type="ECO:0000313" key="4">
    <source>
        <dbReference type="EMBL" id="AOW00606.1"/>
    </source>
</evidence>
<dbReference type="Gene3D" id="3.60.21.10">
    <property type="match status" value="1"/>
</dbReference>
<dbReference type="InterPro" id="IPR004843">
    <property type="entry name" value="Calcineurin-like_PHP"/>
</dbReference>
<gene>
    <name evidence="5" type="ORF">B0I71DRAFT_12345</name>
    <name evidence="4" type="ORF">YALI1_A13596g</name>
</gene>
<dbReference type="OrthoDB" id="282973at2759"/>
<evidence type="ECO:0000259" key="3">
    <source>
        <dbReference type="Pfam" id="PF00149"/>
    </source>
</evidence>
<dbReference type="RefSeq" id="XP_500041.1">
    <property type="nucleotide sequence ID" value="XM_500041.1"/>
</dbReference>
<dbReference type="Proteomes" id="UP000256601">
    <property type="component" value="Unassembled WGS sequence"/>
</dbReference>
<dbReference type="PANTHER" id="PTHR10340:SF27">
    <property type="entry name" value="ACL091CP"/>
    <property type="match status" value="1"/>
</dbReference>
<proteinExistence type="predicted"/>
<organism evidence="4 6">
    <name type="scientific">Yarrowia lipolytica</name>
    <name type="common">Candida lipolytica</name>
    <dbReference type="NCBI Taxonomy" id="4952"/>
    <lineage>
        <taxon>Eukaryota</taxon>
        <taxon>Fungi</taxon>
        <taxon>Dikarya</taxon>
        <taxon>Ascomycota</taxon>
        <taxon>Saccharomycotina</taxon>
        <taxon>Dipodascomycetes</taxon>
        <taxon>Dipodascales</taxon>
        <taxon>Dipodascales incertae sedis</taxon>
        <taxon>Yarrowia</taxon>
    </lineage>
</organism>
<dbReference type="EMBL" id="KZ859081">
    <property type="protein sequence ID" value="RDW23497.1"/>
    <property type="molecule type" value="Genomic_DNA"/>
</dbReference>
<dbReference type="OMA" id="MSDAHIQ"/>
<dbReference type="VEuPathDB" id="FungiDB:YALI1_A13596g"/>
<dbReference type="eggNOG" id="KOG3770">
    <property type="taxonomic scope" value="Eukaryota"/>
</dbReference>